<keyword evidence="5" id="KW-0862">Zinc</keyword>
<reference evidence="7" key="1">
    <citation type="journal article" date="2014" name="Int. J. Syst. Evol. Microbiol.">
        <title>Complete genome sequence of Corynebacterium casei LMG S-19264T (=DSM 44701T), isolated from a smear-ripened cheese.</title>
        <authorList>
            <consortium name="US DOE Joint Genome Institute (JGI-PGF)"/>
            <person name="Walter F."/>
            <person name="Albersmeier A."/>
            <person name="Kalinowski J."/>
            <person name="Ruckert C."/>
        </authorList>
    </citation>
    <scope>NUCLEOTIDE SEQUENCE</scope>
    <source>
        <strain evidence="7">NBRC 112290</strain>
    </source>
</reference>
<sequence length="480" mass="49731">MSADDAARARHLAQRLARMVRIPTITPDGGPLGPQDARVFAELRALLAELYPRTWAAAEVDVVGRAGLLLRVPGGASAARGATALGPVVLMAHQDVVPAPREGWADAGWSHDPFVGAITGGTGDTDDLTVHGRGTLDDKGALLVTLEAVEDLLAAGWRPDADLWILLGADEERDGPSAAAAVDLLRSRGVRPALVIDEGGAVVTGAFPGLRRPMAAVGVAEKGVVTLEVVVDGDPRRAAHASTPPRRGVVAALGRALEALERRPHPAVVDDVTVAMFDAVAPHVPAPLGALLRRAGTLRTALARVLPLLGGEIAAMVRTTTTPTVLRGSAAPNVIAARASAVVNMRVATSSSVAEATAHVERVVRRAVGRGGPGGHGGPTASVRVLEASEPTPASPLDDERWALVSDAVTHAYPDAVVAPYTMLAVSDARHVARIADAIYRFSPLRMTAAQRASIHGVDEQVAASSLVAGVRFYTRLLQG</sequence>
<dbReference type="Pfam" id="PF07687">
    <property type="entry name" value="M20_dimer"/>
    <property type="match status" value="1"/>
</dbReference>
<keyword evidence="4" id="KW-0378">Hydrolase</keyword>
<accession>A0AA38CU84</accession>
<dbReference type="Gene3D" id="3.40.630.10">
    <property type="entry name" value="Zn peptidases"/>
    <property type="match status" value="1"/>
</dbReference>
<comment type="similarity">
    <text evidence="1">Belongs to the peptidase M20A family.</text>
</comment>
<name>A0AA38CU84_9MICO</name>
<dbReference type="GO" id="GO:0046872">
    <property type="term" value="F:metal ion binding"/>
    <property type="evidence" value="ECO:0007669"/>
    <property type="project" value="UniProtKB-KW"/>
</dbReference>
<organism evidence="7 8">
    <name type="scientific">Litorihabitans aurantiacus</name>
    <dbReference type="NCBI Taxonomy" id="1930061"/>
    <lineage>
        <taxon>Bacteria</taxon>
        <taxon>Bacillati</taxon>
        <taxon>Actinomycetota</taxon>
        <taxon>Actinomycetes</taxon>
        <taxon>Micrococcales</taxon>
        <taxon>Beutenbergiaceae</taxon>
        <taxon>Litorihabitans</taxon>
    </lineage>
</organism>
<comment type="caution">
    <text evidence="7">The sequence shown here is derived from an EMBL/GenBank/DDBJ whole genome shotgun (WGS) entry which is preliminary data.</text>
</comment>
<dbReference type="SUPFAM" id="SSF53187">
    <property type="entry name" value="Zn-dependent exopeptidases"/>
    <property type="match status" value="1"/>
</dbReference>
<evidence type="ECO:0000256" key="3">
    <source>
        <dbReference type="ARBA" id="ARBA00022723"/>
    </source>
</evidence>
<gene>
    <name evidence="7" type="ORF">GCM10025875_25210</name>
</gene>
<keyword evidence="2" id="KW-0645">Protease</keyword>
<dbReference type="InterPro" id="IPR036264">
    <property type="entry name" value="Bact_exopeptidase_dim_dom"/>
</dbReference>
<evidence type="ECO:0000256" key="4">
    <source>
        <dbReference type="ARBA" id="ARBA00022801"/>
    </source>
</evidence>
<evidence type="ECO:0000256" key="2">
    <source>
        <dbReference type="ARBA" id="ARBA00022670"/>
    </source>
</evidence>
<dbReference type="EMBL" id="BSUM01000001">
    <property type="protein sequence ID" value="GMA32529.1"/>
    <property type="molecule type" value="Genomic_DNA"/>
</dbReference>
<dbReference type="PANTHER" id="PTHR45962">
    <property type="entry name" value="N-FATTY-ACYL-AMINO ACID SYNTHASE/HYDROLASE PM20D1"/>
    <property type="match status" value="1"/>
</dbReference>
<dbReference type="Gene3D" id="3.30.70.360">
    <property type="match status" value="1"/>
</dbReference>
<dbReference type="RefSeq" id="WP_284251209.1">
    <property type="nucleotide sequence ID" value="NZ_BSUM01000001.1"/>
</dbReference>
<keyword evidence="3" id="KW-0479">Metal-binding</keyword>
<proteinExistence type="inferred from homology"/>
<evidence type="ECO:0000256" key="1">
    <source>
        <dbReference type="ARBA" id="ARBA00006247"/>
    </source>
</evidence>
<dbReference type="GO" id="GO:0006508">
    <property type="term" value="P:proteolysis"/>
    <property type="evidence" value="ECO:0007669"/>
    <property type="project" value="UniProtKB-KW"/>
</dbReference>
<dbReference type="Proteomes" id="UP001157161">
    <property type="component" value="Unassembled WGS sequence"/>
</dbReference>
<evidence type="ECO:0000313" key="8">
    <source>
        <dbReference type="Proteomes" id="UP001157161"/>
    </source>
</evidence>
<evidence type="ECO:0000256" key="5">
    <source>
        <dbReference type="ARBA" id="ARBA00022833"/>
    </source>
</evidence>
<protein>
    <submittedName>
        <fullName evidence="7">Peptidase M20</fullName>
    </submittedName>
</protein>
<dbReference type="AlphaFoldDB" id="A0AA38CU84"/>
<dbReference type="SUPFAM" id="SSF55031">
    <property type="entry name" value="Bacterial exopeptidase dimerisation domain"/>
    <property type="match status" value="1"/>
</dbReference>
<reference evidence="7" key="2">
    <citation type="submission" date="2023-02" db="EMBL/GenBank/DDBJ databases">
        <authorList>
            <person name="Sun Q."/>
            <person name="Mori K."/>
        </authorList>
    </citation>
    <scope>NUCLEOTIDE SEQUENCE</scope>
    <source>
        <strain evidence="7">NBRC 112290</strain>
    </source>
</reference>
<dbReference type="Pfam" id="PF01546">
    <property type="entry name" value="Peptidase_M20"/>
    <property type="match status" value="1"/>
</dbReference>
<dbReference type="Gene3D" id="1.10.150.900">
    <property type="match status" value="1"/>
</dbReference>
<dbReference type="InterPro" id="IPR047177">
    <property type="entry name" value="Pept_M20A"/>
</dbReference>
<evidence type="ECO:0000259" key="6">
    <source>
        <dbReference type="Pfam" id="PF07687"/>
    </source>
</evidence>
<keyword evidence="8" id="KW-1185">Reference proteome</keyword>
<dbReference type="InterPro" id="IPR011650">
    <property type="entry name" value="Peptidase_M20_dimer"/>
</dbReference>
<evidence type="ECO:0000313" key="7">
    <source>
        <dbReference type="EMBL" id="GMA32529.1"/>
    </source>
</evidence>
<feature type="domain" description="Peptidase M20 dimerisation" evidence="6">
    <location>
        <begin position="220"/>
        <end position="367"/>
    </location>
</feature>
<dbReference type="GO" id="GO:0008233">
    <property type="term" value="F:peptidase activity"/>
    <property type="evidence" value="ECO:0007669"/>
    <property type="project" value="UniProtKB-KW"/>
</dbReference>
<dbReference type="InterPro" id="IPR002933">
    <property type="entry name" value="Peptidase_M20"/>
</dbReference>
<dbReference type="PANTHER" id="PTHR45962:SF1">
    <property type="entry name" value="N-FATTY-ACYL-AMINO ACID SYNTHASE_HYDROLASE PM20D1"/>
    <property type="match status" value="1"/>
</dbReference>